<keyword evidence="1" id="KW-0805">Transcription regulation</keyword>
<feature type="domain" description="HTH tetR-type" evidence="5">
    <location>
        <begin position="6"/>
        <end position="66"/>
    </location>
</feature>
<organism evidence="6 7">
    <name type="scientific">Acidicapsa dinghuensis</name>
    <dbReference type="NCBI Taxonomy" id="2218256"/>
    <lineage>
        <taxon>Bacteria</taxon>
        <taxon>Pseudomonadati</taxon>
        <taxon>Acidobacteriota</taxon>
        <taxon>Terriglobia</taxon>
        <taxon>Terriglobales</taxon>
        <taxon>Acidobacteriaceae</taxon>
        <taxon>Acidicapsa</taxon>
    </lineage>
</organism>
<evidence type="ECO:0000256" key="1">
    <source>
        <dbReference type="ARBA" id="ARBA00023015"/>
    </source>
</evidence>
<evidence type="ECO:0000313" key="6">
    <source>
        <dbReference type="EMBL" id="MFC5861000.1"/>
    </source>
</evidence>
<dbReference type="PANTHER" id="PTHR47506">
    <property type="entry name" value="TRANSCRIPTIONAL REGULATORY PROTEIN"/>
    <property type="match status" value="1"/>
</dbReference>
<sequence length="218" mass="24755">MSEKSPTTRERLINSARYLFWERGYAGTSMADLLAHAQVNSGSFYHFFESKEALLRAVLEEYLVMLRPIVIDPAFASTNDPVARIFAVLSGYRERILMTECQYGCPLGRLALEIDPENRPAHKLIAENFQGWIAAIRECLEQLKPQLPKNTDLDALAAYVLITMEGGVMLARSYRSVEPFDKAVRQLKQHFDLLLSSHMTRSLKPQPSRRKSASHSKP</sequence>
<keyword evidence="7" id="KW-1185">Reference proteome</keyword>
<dbReference type="EMBL" id="JBHSPH010000001">
    <property type="protein sequence ID" value="MFC5861000.1"/>
    <property type="molecule type" value="Genomic_DNA"/>
</dbReference>
<dbReference type="PANTHER" id="PTHR47506:SF3">
    <property type="entry name" value="HTH-TYPE TRANSCRIPTIONAL REGULATOR LMRA"/>
    <property type="match status" value="1"/>
</dbReference>
<dbReference type="Pfam" id="PF21993">
    <property type="entry name" value="TetR_C_13_2"/>
    <property type="match status" value="1"/>
</dbReference>
<feature type="DNA-binding region" description="H-T-H motif" evidence="4">
    <location>
        <begin position="29"/>
        <end position="48"/>
    </location>
</feature>
<dbReference type="InterPro" id="IPR054156">
    <property type="entry name" value="YxaF_TetR_C"/>
</dbReference>
<proteinExistence type="predicted"/>
<evidence type="ECO:0000256" key="2">
    <source>
        <dbReference type="ARBA" id="ARBA00023125"/>
    </source>
</evidence>
<comment type="caution">
    <text evidence="6">The sequence shown here is derived from an EMBL/GenBank/DDBJ whole genome shotgun (WGS) entry which is preliminary data.</text>
</comment>
<evidence type="ECO:0000259" key="5">
    <source>
        <dbReference type="PROSITE" id="PS50977"/>
    </source>
</evidence>
<keyword evidence="3" id="KW-0804">Transcription</keyword>
<dbReference type="InterPro" id="IPR023772">
    <property type="entry name" value="DNA-bd_HTH_TetR-type_CS"/>
</dbReference>
<dbReference type="PROSITE" id="PS01081">
    <property type="entry name" value="HTH_TETR_1"/>
    <property type="match status" value="1"/>
</dbReference>
<accession>A0ABW1E9T6</accession>
<keyword evidence="2 4" id="KW-0238">DNA-binding</keyword>
<dbReference type="Gene3D" id="1.10.357.10">
    <property type="entry name" value="Tetracycline Repressor, domain 2"/>
    <property type="match status" value="1"/>
</dbReference>
<dbReference type="Proteomes" id="UP001596091">
    <property type="component" value="Unassembled WGS sequence"/>
</dbReference>
<dbReference type="RefSeq" id="WP_263334671.1">
    <property type="nucleotide sequence ID" value="NZ_JAGSYH010000002.1"/>
</dbReference>
<dbReference type="InterPro" id="IPR036271">
    <property type="entry name" value="Tet_transcr_reg_TetR-rel_C_sf"/>
</dbReference>
<dbReference type="SUPFAM" id="SSF48498">
    <property type="entry name" value="Tetracyclin repressor-like, C-terminal domain"/>
    <property type="match status" value="1"/>
</dbReference>
<protein>
    <submittedName>
        <fullName evidence="6">TetR/AcrR family transcriptional regulator</fullName>
    </submittedName>
</protein>
<dbReference type="InterPro" id="IPR009057">
    <property type="entry name" value="Homeodomain-like_sf"/>
</dbReference>
<gene>
    <name evidence="6" type="ORF">ACFPT7_01695</name>
</gene>
<dbReference type="PROSITE" id="PS50977">
    <property type="entry name" value="HTH_TETR_2"/>
    <property type="match status" value="1"/>
</dbReference>
<dbReference type="PRINTS" id="PR00455">
    <property type="entry name" value="HTHTETR"/>
</dbReference>
<name>A0ABW1E9T6_9BACT</name>
<evidence type="ECO:0000313" key="7">
    <source>
        <dbReference type="Proteomes" id="UP001596091"/>
    </source>
</evidence>
<evidence type="ECO:0000256" key="4">
    <source>
        <dbReference type="PROSITE-ProRule" id="PRU00335"/>
    </source>
</evidence>
<evidence type="ECO:0000256" key="3">
    <source>
        <dbReference type="ARBA" id="ARBA00023163"/>
    </source>
</evidence>
<dbReference type="SUPFAM" id="SSF46689">
    <property type="entry name" value="Homeodomain-like"/>
    <property type="match status" value="1"/>
</dbReference>
<reference evidence="7" key="1">
    <citation type="journal article" date="2019" name="Int. J. Syst. Evol. Microbiol.">
        <title>The Global Catalogue of Microorganisms (GCM) 10K type strain sequencing project: providing services to taxonomists for standard genome sequencing and annotation.</title>
        <authorList>
            <consortium name="The Broad Institute Genomics Platform"/>
            <consortium name="The Broad Institute Genome Sequencing Center for Infectious Disease"/>
            <person name="Wu L."/>
            <person name="Ma J."/>
        </authorList>
    </citation>
    <scope>NUCLEOTIDE SEQUENCE [LARGE SCALE GENOMIC DNA]</scope>
    <source>
        <strain evidence="7">JCM 4087</strain>
    </source>
</reference>
<dbReference type="InterPro" id="IPR001647">
    <property type="entry name" value="HTH_TetR"/>
</dbReference>
<dbReference type="Pfam" id="PF00440">
    <property type="entry name" value="TetR_N"/>
    <property type="match status" value="1"/>
</dbReference>